<name>A0A1T5DII3_9SPHI</name>
<protein>
    <submittedName>
        <fullName evidence="3">Sporulation related domain-containing protein</fullName>
    </submittedName>
</protein>
<evidence type="ECO:0000259" key="2">
    <source>
        <dbReference type="PROSITE" id="PS51724"/>
    </source>
</evidence>
<dbReference type="InterPro" id="IPR036680">
    <property type="entry name" value="SPOR-like_sf"/>
</dbReference>
<keyword evidence="4" id="KW-1185">Reference proteome</keyword>
<gene>
    <name evidence="3" type="ORF">SAMN05660841_02000</name>
</gene>
<proteinExistence type="predicted"/>
<dbReference type="GO" id="GO:0042834">
    <property type="term" value="F:peptidoglycan binding"/>
    <property type="evidence" value="ECO:0007669"/>
    <property type="project" value="InterPro"/>
</dbReference>
<accession>A0A1T5DII3</accession>
<feature type="signal peptide" evidence="1">
    <location>
        <begin position="1"/>
        <end position="21"/>
    </location>
</feature>
<evidence type="ECO:0000313" key="4">
    <source>
        <dbReference type="Proteomes" id="UP000190150"/>
    </source>
</evidence>
<organism evidence="3 4">
    <name type="scientific">Sphingobacterium nematocida</name>
    <dbReference type="NCBI Taxonomy" id="1513896"/>
    <lineage>
        <taxon>Bacteria</taxon>
        <taxon>Pseudomonadati</taxon>
        <taxon>Bacteroidota</taxon>
        <taxon>Sphingobacteriia</taxon>
        <taxon>Sphingobacteriales</taxon>
        <taxon>Sphingobacteriaceae</taxon>
        <taxon>Sphingobacterium</taxon>
    </lineage>
</organism>
<dbReference type="InterPro" id="IPR007730">
    <property type="entry name" value="SPOR-like_dom"/>
</dbReference>
<dbReference type="RefSeq" id="WP_079642938.1">
    <property type="nucleotide sequence ID" value="NZ_FUZF01000007.1"/>
</dbReference>
<dbReference type="STRING" id="1513896.SAMN05660841_02000"/>
<dbReference type="OrthoDB" id="2473397at2"/>
<dbReference type="AlphaFoldDB" id="A0A1T5DII3"/>
<dbReference type="EMBL" id="FUZF01000007">
    <property type="protein sequence ID" value="SKB71535.1"/>
    <property type="molecule type" value="Genomic_DNA"/>
</dbReference>
<dbReference type="SUPFAM" id="SSF110997">
    <property type="entry name" value="Sporulation related repeat"/>
    <property type="match status" value="1"/>
</dbReference>
<evidence type="ECO:0000313" key="3">
    <source>
        <dbReference type="EMBL" id="SKB71535.1"/>
    </source>
</evidence>
<keyword evidence="1" id="KW-0732">Signal</keyword>
<reference evidence="4" key="1">
    <citation type="submission" date="2017-02" db="EMBL/GenBank/DDBJ databases">
        <authorList>
            <person name="Varghese N."/>
            <person name="Submissions S."/>
        </authorList>
    </citation>
    <scope>NUCLEOTIDE SEQUENCE [LARGE SCALE GENOMIC DNA]</scope>
    <source>
        <strain evidence="4">DSM 24091</strain>
    </source>
</reference>
<dbReference type="Pfam" id="PF05036">
    <property type="entry name" value="SPOR"/>
    <property type="match status" value="1"/>
</dbReference>
<evidence type="ECO:0000256" key="1">
    <source>
        <dbReference type="SAM" id="SignalP"/>
    </source>
</evidence>
<sequence>MLKKGLILGFVLGTMILSTKAQQTGVVEVSKDTLISILQSFRAEHEINPTTTRTISLGPKVVDKSKATRVKRKGFRVQIYSGSNRNEAYAIQGRFKNQYSDMDSYINYDEPNYRVKVGDFTSRSEANNFMRVLRNQYSNVFVFQEDIWVWE</sequence>
<feature type="chain" id="PRO_5012662344" evidence="1">
    <location>
        <begin position="22"/>
        <end position="151"/>
    </location>
</feature>
<dbReference type="Proteomes" id="UP000190150">
    <property type="component" value="Unassembled WGS sequence"/>
</dbReference>
<dbReference type="PROSITE" id="PS51724">
    <property type="entry name" value="SPOR"/>
    <property type="match status" value="1"/>
</dbReference>
<dbReference type="Gene3D" id="3.30.70.1070">
    <property type="entry name" value="Sporulation related repeat"/>
    <property type="match status" value="1"/>
</dbReference>
<feature type="domain" description="SPOR" evidence="2">
    <location>
        <begin position="69"/>
        <end position="151"/>
    </location>
</feature>